<reference evidence="1 2" key="1">
    <citation type="submission" date="2018-09" db="EMBL/GenBank/DDBJ databases">
        <title>The draft genome of Acinetobacter spp. strains.</title>
        <authorList>
            <person name="Qin J."/>
            <person name="Feng Y."/>
            <person name="Zong Z."/>
        </authorList>
    </citation>
    <scope>NUCLEOTIDE SEQUENCE [LARGE SCALE GENOMIC DNA]</scope>
    <source>
        <strain evidence="1 2">WCHAc060096</strain>
    </source>
</reference>
<protein>
    <recommendedName>
        <fullName evidence="3">Rho termination factor N-terminal domain-containing protein</fullName>
    </recommendedName>
</protein>
<name>A0A3A8EGW2_9GAMM</name>
<accession>A0A3A8EGW2</accession>
<dbReference type="AlphaFoldDB" id="A0A3A8EGW2"/>
<evidence type="ECO:0008006" key="3">
    <source>
        <dbReference type="Google" id="ProtNLM"/>
    </source>
</evidence>
<sequence>MKTIVIALTTAVVIAGEIHKAGEQVEVDEALAKDLLHRGRGTLVEADSEDEQGDEVDLATLTKAQLVEFAHHEYELELDASLTKEKLIEAIQAAAGAE</sequence>
<comment type="caution">
    <text evidence="1">The sequence shown here is derived from an EMBL/GenBank/DDBJ whole genome shotgun (WGS) entry which is preliminary data.</text>
</comment>
<keyword evidence="2" id="KW-1185">Reference proteome</keyword>
<evidence type="ECO:0000313" key="1">
    <source>
        <dbReference type="EMBL" id="RKG33399.1"/>
    </source>
</evidence>
<organism evidence="1 2">
    <name type="scientific">Acinetobacter guerrae</name>
    <dbReference type="NCBI Taxonomy" id="1843371"/>
    <lineage>
        <taxon>Bacteria</taxon>
        <taxon>Pseudomonadati</taxon>
        <taxon>Pseudomonadota</taxon>
        <taxon>Gammaproteobacteria</taxon>
        <taxon>Moraxellales</taxon>
        <taxon>Moraxellaceae</taxon>
        <taxon>Acinetobacter</taxon>
    </lineage>
</organism>
<dbReference type="RefSeq" id="WP_120370263.1">
    <property type="nucleotide sequence ID" value="NZ_RAXU01000010.1"/>
</dbReference>
<evidence type="ECO:0000313" key="2">
    <source>
        <dbReference type="Proteomes" id="UP000269001"/>
    </source>
</evidence>
<dbReference type="Proteomes" id="UP000269001">
    <property type="component" value="Unassembled WGS sequence"/>
</dbReference>
<gene>
    <name evidence="1" type="ORF">D7V21_09500</name>
</gene>
<dbReference type="EMBL" id="RAXU01000010">
    <property type="protein sequence ID" value="RKG33399.1"/>
    <property type="molecule type" value="Genomic_DNA"/>
</dbReference>
<proteinExistence type="predicted"/>